<feature type="transmembrane region" description="Helical" evidence="6">
    <location>
        <begin position="395"/>
        <end position="415"/>
    </location>
</feature>
<feature type="transmembrane region" description="Helical" evidence="6">
    <location>
        <begin position="54"/>
        <end position="73"/>
    </location>
</feature>
<comment type="caution">
    <text evidence="7">The sequence shown here is derived from an EMBL/GenBank/DDBJ whole genome shotgun (WGS) entry which is preliminary data.</text>
</comment>
<dbReference type="InterPro" id="IPR050833">
    <property type="entry name" value="Poly_Biosynth_Transport"/>
</dbReference>
<evidence type="ECO:0000313" key="8">
    <source>
        <dbReference type="Proteomes" id="UP001468798"/>
    </source>
</evidence>
<dbReference type="RefSeq" id="WP_342692379.1">
    <property type="nucleotide sequence ID" value="NZ_JBCGDP010000013.1"/>
</dbReference>
<dbReference type="InterPro" id="IPR002797">
    <property type="entry name" value="Polysacc_synth"/>
</dbReference>
<dbReference type="Proteomes" id="UP001468798">
    <property type="component" value="Unassembled WGS sequence"/>
</dbReference>
<dbReference type="EMBL" id="JBCGDP010000013">
    <property type="protein sequence ID" value="MEM0577483.1"/>
    <property type="molecule type" value="Genomic_DNA"/>
</dbReference>
<name>A0ABU9NQ68_9FLAO</name>
<protein>
    <submittedName>
        <fullName evidence="7">O-antigen translocase</fullName>
    </submittedName>
</protein>
<keyword evidence="4 6" id="KW-1133">Transmembrane helix</keyword>
<evidence type="ECO:0000256" key="2">
    <source>
        <dbReference type="ARBA" id="ARBA00022475"/>
    </source>
</evidence>
<reference evidence="7 8" key="1">
    <citation type="submission" date="2024-03" db="EMBL/GenBank/DDBJ databases">
        <title>Two novel species of the genus Flavobacterium exhibiting potentially degradation of complex polysaccharides.</title>
        <authorList>
            <person name="Lian X."/>
        </authorList>
    </citation>
    <scope>NUCLEOTIDE SEQUENCE [LARGE SCALE GENOMIC DNA]</scope>
    <source>
        <strain evidence="7 8">N6</strain>
    </source>
</reference>
<proteinExistence type="predicted"/>
<feature type="transmembrane region" description="Helical" evidence="6">
    <location>
        <begin position="268"/>
        <end position="287"/>
    </location>
</feature>
<evidence type="ECO:0000256" key="3">
    <source>
        <dbReference type="ARBA" id="ARBA00022692"/>
    </source>
</evidence>
<feature type="transmembrane region" description="Helical" evidence="6">
    <location>
        <begin position="12"/>
        <end position="34"/>
    </location>
</feature>
<dbReference type="CDD" id="cd13125">
    <property type="entry name" value="MATE_like_10"/>
    <property type="match status" value="1"/>
</dbReference>
<feature type="transmembrane region" description="Helical" evidence="6">
    <location>
        <begin position="368"/>
        <end position="389"/>
    </location>
</feature>
<feature type="transmembrane region" description="Helical" evidence="6">
    <location>
        <begin position="299"/>
        <end position="320"/>
    </location>
</feature>
<keyword evidence="8" id="KW-1185">Reference proteome</keyword>
<feature type="transmembrane region" description="Helical" evidence="6">
    <location>
        <begin position="340"/>
        <end position="361"/>
    </location>
</feature>
<evidence type="ECO:0000256" key="6">
    <source>
        <dbReference type="SAM" id="Phobius"/>
    </source>
</evidence>
<feature type="transmembrane region" description="Helical" evidence="6">
    <location>
        <begin position="85"/>
        <end position="107"/>
    </location>
</feature>
<dbReference type="PANTHER" id="PTHR30250:SF30">
    <property type="entry name" value="LIPID III FLIPPASE"/>
    <property type="match status" value="1"/>
</dbReference>
<gene>
    <name evidence="7" type="ORF">WFZ86_13320</name>
</gene>
<feature type="transmembrane region" description="Helical" evidence="6">
    <location>
        <begin position="127"/>
        <end position="148"/>
    </location>
</feature>
<feature type="transmembrane region" description="Helical" evidence="6">
    <location>
        <begin position="181"/>
        <end position="201"/>
    </location>
</feature>
<keyword evidence="5 6" id="KW-0472">Membrane</keyword>
<evidence type="ECO:0000313" key="7">
    <source>
        <dbReference type="EMBL" id="MEM0577483.1"/>
    </source>
</evidence>
<dbReference type="PANTHER" id="PTHR30250">
    <property type="entry name" value="PST FAMILY PREDICTED COLANIC ACID TRANSPORTER"/>
    <property type="match status" value="1"/>
</dbReference>
<feature type="transmembrane region" description="Helical" evidence="6">
    <location>
        <begin position="222"/>
        <end position="248"/>
    </location>
</feature>
<keyword evidence="2" id="KW-1003">Cell membrane</keyword>
<organism evidence="7 8">
    <name type="scientific">Flavobacterium polysaccharolyticum</name>
    <dbReference type="NCBI Taxonomy" id="3133148"/>
    <lineage>
        <taxon>Bacteria</taxon>
        <taxon>Pseudomonadati</taxon>
        <taxon>Bacteroidota</taxon>
        <taxon>Flavobacteriia</taxon>
        <taxon>Flavobacteriales</taxon>
        <taxon>Flavobacteriaceae</taxon>
        <taxon>Flavobacterium</taxon>
    </lineage>
</organism>
<dbReference type="Pfam" id="PF01943">
    <property type="entry name" value="Polysacc_synt"/>
    <property type="match status" value="1"/>
</dbReference>
<accession>A0ABU9NQ68</accession>
<dbReference type="InterPro" id="IPR044550">
    <property type="entry name" value="WzxE"/>
</dbReference>
<sequence>MKFLKENNLFKVLSVNSLSVGTTFVLGFISNKVVAVFLGPSGMALLGNFRNLGAMLKSVATLGISTSLVKLVAENKENKTALSELYATFLSVFLFISSLLAIGVFFFADIIAQLLFDSSQWTTPIRIVGLSLPLVLLTTFWLAIYNGLEQFKTIVLVQLVSSVLVFIVTISLIYFHSIDGAIWAIALSELLMVLTTFVFVVKDKRLFQFNFRFLIKKEYVTAIQKFSAMALLTAIIAPLTLLLIRNAITTNYSLTEAGFWEATTKLSSFYMLFFTSGLSLYYMPKLASLSTEDAFKQEVKVYFSSFVPLFLVMLLVLFFTKEWILKWVFTPEFLKLKSVLIWQFIGDFFKILTLAFGYQILIKARLKVYFFLEITFNLSYLLLSLYWIKTRGYEGAIQAYCCASALGFILILLVFRKLFLPKS</sequence>
<comment type="subcellular location">
    <subcellularLocation>
        <location evidence="1">Cell membrane</location>
        <topology evidence="1">Multi-pass membrane protein</topology>
    </subcellularLocation>
</comment>
<feature type="transmembrane region" description="Helical" evidence="6">
    <location>
        <begin position="155"/>
        <end position="175"/>
    </location>
</feature>
<evidence type="ECO:0000256" key="5">
    <source>
        <dbReference type="ARBA" id="ARBA00023136"/>
    </source>
</evidence>
<evidence type="ECO:0000256" key="1">
    <source>
        <dbReference type="ARBA" id="ARBA00004651"/>
    </source>
</evidence>
<evidence type="ECO:0000256" key="4">
    <source>
        <dbReference type="ARBA" id="ARBA00022989"/>
    </source>
</evidence>
<keyword evidence="3 6" id="KW-0812">Transmembrane</keyword>